<organism evidence="2 3">
    <name type="scientific">Amycolatopsis marina</name>
    <dbReference type="NCBI Taxonomy" id="490629"/>
    <lineage>
        <taxon>Bacteria</taxon>
        <taxon>Bacillati</taxon>
        <taxon>Actinomycetota</taxon>
        <taxon>Actinomycetes</taxon>
        <taxon>Pseudonocardiales</taxon>
        <taxon>Pseudonocardiaceae</taxon>
        <taxon>Amycolatopsis</taxon>
    </lineage>
</organism>
<keyword evidence="3" id="KW-1185">Reference proteome</keyword>
<dbReference type="Proteomes" id="UP000243799">
    <property type="component" value="Unassembled WGS sequence"/>
</dbReference>
<protein>
    <submittedName>
        <fullName evidence="2">Rare lipoprotein A (RlpA)-like double-psi beta-barrel</fullName>
    </submittedName>
</protein>
<dbReference type="RefSeq" id="WP_091670514.1">
    <property type="nucleotide sequence ID" value="NZ_FOKG01000002.1"/>
</dbReference>
<feature type="domain" description="RlpA-like protein double-psi beta-barrel" evidence="1">
    <location>
        <begin position="50"/>
        <end position="141"/>
    </location>
</feature>
<evidence type="ECO:0000259" key="1">
    <source>
        <dbReference type="Pfam" id="PF03330"/>
    </source>
</evidence>
<dbReference type="EMBL" id="FOKG01000002">
    <property type="protein sequence ID" value="SFA93324.1"/>
    <property type="molecule type" value="Genomic_DNA"/>
</dbReference>
<evidence type="ECO:0000313" key="3">
    <source>
        <dbReference type="Proteomes" id="UP000243799"/>
    </source>
</evidence>
<dbReference type="InterPro" id="IPR036908">
    <property type="entry name" value="RlpA-like_sf"/>
</dbReference>
<dbReference type="OrthoDB" id="3526323at2"/>
<sequence length="143" mass="15159">MAEDEIGALAEANSETSWFCCGPAWGRCSSAGGGSCGNCRSASYHTAWPNASQACFDITRPDRCGSTLSRRGCGHTFYVKHLCGTKEIAVKIADCGPDTDRWCNEKRCCGGKCATQRLLDLTPAAFSAIGNLDAGLLPVTFHS</sequence>
<dbReference type="SUPFAM" id="SSF50685">
    <property type="entry name" value="Barwin-like endoglucanases"/>
    <property type="match status" value="1"/>
</dbReference>
<dbReference type="Pfam" id="PF03330">
    <property type="entry name" value="DPBB_1"/>
    <property type="match status" value="1"/>
</dbReference>
<evidence type="ECO:0000313" key="2">
    <source>
        <dbReference type="EMBL" id="SFA93324.1"/>
    </source>
</evidence>
<dbReference type="AlphaFoldDB" id="A0A1I0WXM0"/>
<reference evidence="3" key="1">
    <citation type="submission" date="2016-10" db="EMBL/GenBank/DDBJ databases">
        <authorList>
            <person name="Varghese N."/>
            <person name="Submissions S."/>
        </authorList>
    </citation>
    <scope>NUCLEOTIDE SEQUENCE [LARGE SCALE GENOMIC DNA]</scope>
    <source>
        <strain evidence="3">CGMCC 4.3568</strain>
    </source>
</reference>
<proteinExistence type="predicted"/>
<gene>
    <name evidence="2" type="ORF">SAMN05216266_102292</name>
</gene>
<keyword evidence="2" id="KW-0449">Lipoprotein</keyword>
<name>A0A1I0WXM0_9PSEU</name>
<dbReference type="STRING" id="490629.SAMN05216266_102292"/>
<accession>A0A1I0WXM0</accession>
<dbReference type="Gene3D" id="2.40.40.10">
    <property type="entry name" value="RlpA-like domain"/>
    <property type="match status" value="1"/>
</dbReference>
<dbReference type="InterPro" id="IPR009009">
    <property type="entry name" value="RlpA-like_DPBB"/>
</dbReference>